<reference evidence="13 14" key="1">
    <citation type="journal article" date="2014" name="Appl. Environ. Microbiol.">
        <title>Elucidation of insertion elements encoded on plasmids and in vitro construction of shuttle vectors from the toxic cyanobacterium Planktothrix.</title>
        <authorList>
            <person name="Christiansen G."/>
            <person name="Goesmann A."/>
            <person name="Kurmayer R."/>
        </authorList>
    </citation>
    <scope>NUCLEOTIDE SEQUENCE [LARGE SCALE GENOMIC DNA]</scope>
    <source>
        <strain evidence="13 14">NIVA-CYA 126/8</strain>
    </source>
</reference>
<dbReference type="GO" id="GO:0005886">
    <property type="term" value="C:plasma membrane"/>
    <property type="evidence" value="ECO:0007669"/>
    <property type="project" value="UniProtKB-SubCell"/>
</dbReference>
<evidence type="ECO:0000259" key="10">
    <source>
        <dbReference type="PROSITE" id="PS50893"/>
    </source>
</evidence>
<feature type="transmembrane region" description="Helical" evidence="9">
    <location>
        <begin position="50"/>
        <end position="73"/>
    </location>
</feature>
<dbReference type="InterPro" id="IPR017871">
    <property type="entry name" value="ABC_transporter-like_CS"/>
</dbReference>
<evidence type="ECO:0000259" key="11">
    <source>
        <dbReference type="PROSITE" id="PS50929"/>
    </source>
</evidence>
<name>A0A073CKY7_PLAA1</name>
<keyword evidence="6 9" id="KW-1133">Transmembrane helix</keyword>
<evidence type="ECO:0000256" key="2">
    <source>
        <dbReference type="ARBA" id="ARBA00022448"/>
    </source>
</evidence>
<accession>A0A073CKY7</accession>
<evidence type="ECO:0000256" key="8">
    <source>
        <dbReference type="SAM" id="MobiDB-lite"/>
    </source>
</evidence>
<evidence type="ECO:0000256" key="7">
    <source>
        <dbReference type="ARBA" id="ARBA00023136"/>
    </source>
</evidence>
<dbReference type="Gene3D" id="1.20.1560.10">
    <property type="entry name" value="ABC transporter type 1, transmembrane domain"/>
    <property type="match status" value="1"/>
</dbReference>
<dbReference type="PATRIC" id="fig|388467.6.peg.3814"/>
<dbReference type="PANTHER" id="PTHR11384">
    <property type="entry name" value="ATP-BINDING CASSETTE, SUB-FAMILY D MEMBER"/>
    <property type="match status" value="1"/>
</dbReference>
<evidence type="ECO:0000313" key="14">
    <source>
        <dbReference type="Proteomes" id="UP000027395"/>
    </source>
</evidence>
<proteinExistence type="predicted"/>
<keyword evidence="7 9" id="KW-0472">Membrane</keyword>
<protein>
    <submittedName>
        <fullName evidence="13">OciD</fullName>
        <ecNumber evidence="13">3.6.3.41</ecNumber>
    </submittedName>
</protein>
<feature type="transmembrane region" description="Helical" evidence="9">
    <location>
        <begin position="186"/>
        <end position="213"/>
    </location>
</feature>
<evidence type="ECO:0000256" key="4">
    <source>
        <dbReference type="ARBA" id="ARBA00022741"/>
    </source>
</evidence>
<dbReference type="Proteomes" id="UP000027395">
    <property type="component" value="Chromosome"/>
</dbReference>
<feature type="compositionally biased region" description="Polar residues" evidence="8">
    <location>
        <begin position="596"/>
        <end position="610"/>
    </location>
</feature>
<dbReference type="EC" id="3.6.3.41" evidence="13"/>
<feature type="region of interest" description="Disordered" evidence="8">
    <location>
        <begin position="592"/>
        <end position="611"/>
    </location>
</feature>
<dbReference type="PROSITE" id="PS50929">
    <property type="entry name" value="ABC_TM1F"/>
    <property type="match status" value="1"/>
</dbReference>
<dbReference type="InterPro" id="IPR036640">
    <property type="entry name" value="ABC1_TM_sf"/>
</dbReference>
<dbReference type="Gene3D" id="3.40.50.300">
    <property type="entry name" value="P-loop containing nucleotide triphosphate hydrolases"/>
    <property type="match status" value="1"/>
</dbReference>
<dbReference type="SMART" id="SM00382">
    <property type="entry name" value="AAA"/>
    <property type="match status" value="1"/>
</dbReference>
<dbReference type="SUPFAM" id="SSF90123">
    <property type="entry name" value="ABC transporter transmembrane region"/>
    <property type="match status" value="1"/>
</dbReference>
<dbReference type="EMBL" id="KU665237">
    <property type="protein sequence ID" value="AQY60507.1"/>
    <property type="molecule type" value="Genomic_DNA"/>
</dbReference>
<comment type="subcellular location">
    <subcellularLocation>
        <location evidence="1">Cell membrane</location>
        <topology evidence="1">Multi-pass membrane protein</topology>
    </subcellularLocation>
</comment>
<dbReference type="EMBL" id="CM002803">
    <property type="protein sequence ID" value="KEI68602.1"/>
    <property type="molecule type" value="Genomic_DNA"/>
</dbReference>
<keyword evidence="2" id="KW-0813">Transport</keyword>
<dbReference type="AlphaFoldDB" id="A0A073CKY7"/>
<dbReference type="InterPro" id="IPR050835">
    <property type="entry name" value="ABC_transporter_sub-D"/>
</dbReference>
<dbReference type="Pfam" id="PF06472">
    <property type="entry name" value="ABC_membrane_2"/>
    <property type="match status" value="1"/>
</dbReference>
<dbReference type="InterPro" id="IPR011527">
    <property type="entry name" value="ABC1_TM_dom"/>
</dbReference>
<keyword evidence="13" id="KW-0378">Hydrolase</keyword>
<dbReference type="GO" id="GO:0005524">
    <property type="term" value="F:ATP binding"/>
    <property type="evidence" value="ECO:0007669"/>
    <property type="project" value="UniProtKB-KW"/>
</dbReference>
<evidence type="ECO:0000313" key="12">
    <source>
        <dbReference type="EMBL" id="AQY60507.1"/>
    </source>
</evidence>
<organism evidence="13 14">
    <name type="scientific">Planktothrix agardhii (strain NIVA-CYA 126/8)</name>
    <dbReference type="NCBI Taxonomy" id="388467"/>
    <lineage>
        <taxon>Bacteria</taxon>
        <taxon>Bacillati</taxon>
        <taxon>Cyanobacteriota</taxon>
        <taxon>Cyanophyceae</taxon>
        <taxon>Oscillatoriophycideae</taxon>
        <taxon>Oscillatoriales</taxon>
        <taxon>Microcoleaceae</taxon>
        <taxon>Planktothrix</taxon>
    </lineage>
</organism>
<dbReference type="eggNOG" id="COG4178">
    <property type="taxonomic scope" value="Bacteria"/>
</dbReference>
<dbReference type="GO" id="GO:0140359">
    <property type="term" value="F:ABC-type transporter activity"/>
    <property type="evidence" value="ECO:0007669"/>
    <property type="project" value="InterPro"/>
</dbReference>
<gene>
    <name evidence="13" type="primary">ociD</name>
    <name evidence="13" type="ORF">A19Y_3868</name>
</gene>
<feature type="domain" description="ABC transmembrane type-1" evidence="11">
    <location>
        <begin position="54"/>
        <end position="339"/>
    </location>
</feature>
<dbReference type="PROSITE" id="PS00211">
    <property type="entry name" value="ABC_TRANSPORTER_1"/>
    <property type="match status" value="1"/>
</dbReference>
<feature type="domain" description="ABC transporter" evidence="10">
    <location>
        <begin position="375"/>
        <end position="597"/>
    </location>
</feature>
<reference evidence="12" key="2">
    <citation type="journal article" date="2017" name="Front. Microbiol.">
        <title>Evolution of Anabaenopeptin Peptide Structural Variability in the Cyanobacterium Planktothrix.</title>
        <authorList>
            <person name="Entfellner E."/>
            <person name="Frei M."/>
            <person name="Christiansen G."/>
            <person name="Deng L."/>
            <person name="Blom J."/>
            <person name="Kurmayer R."/>
        </authorList>
    </citation>
    <scope>NUCLEOTIDE SEQUENCE</scope>
    <source>
        <strain evidence="12">NIVA-CYA 126/8</strain>
    </source>
</reference>
<evidence type="ECO:0000256" key="9">
    <source>
        <dbReference type="SAM" id="Phobius"/>
    </source>
</evidence>
<dbReference type="SUPFAM" id="SSF52540">
    <property type="entry name" value="P-loop containing nucleoside triphosphate hydrolases"/>
    <property type="match status" value="1"/>
</dbReference>
<keyword evidence="3 9" id="KW-0812">Transmembrane</keyword>
<dbReference type="RefSeq" id="WP_042156039.1">
    <property type="nucleotide sequence ID" value="NZ_CM002803.1"/>
</dbReference>
<evidence type="ECO:0000256" key="1">
    <source>
        <dbReference type="ARBA" id="ARBA00004651"/>
    </source>
</evidence>
<dbReference type="InterPro" id="IPR027417">
    <property type="entry name" value="P-loop_NTPase"/>
</dbReference>
<keyword evidence="14" id="KW-1185">Reference proteome</keyword>
<keyword evidence="4" id="KW-0547">Nucleotide-binding</keyword>
<dbReference type="InterPro" id="IPR003593">
    <property type="entry name" value="AAA+_ATPase"/>
</dbReference>
<sequence>MSPQVSQDQATTNPISNVTKFWASVKAIAAPYWYPTITGGRAFSDVIKSWAMLILLIGIILTVVGLNALNSFVSNYLVDVIIAKDNFDKFVKTLVVFAVGLLFVTLLVGLLKFLRKRIALDWYEWLNSWILAKYFSDRAYYKINFKSDLDNPDQRLSQEIEPITSNALSFFTVCLENVLEMITFLVILWFISPFVAILLVVWTVIGNAIAIYLNQALNKITQEELELKANYNYALTHVRTHAESIAFFDGETQELNIIQRRFNNLLNSAKHKIDWERGTEIFNRGYQAAIQVFTFVILGPLYMNSDGISFGQVGQACLAANLFASALGELISEFGTSGRFSSYVERLSEFSQALEEVVKQPENVSTIKTIEENHFAFENVTLQTPDYEQVIVENLSLSVQPGQGLLIVGPSGRGKSSLLRAIAGLWNAGTGRLVRPPLEEVLFLPQRPYIILGTLREQLLYPNRNQEKSEAELREVLQQVNLQNLLNRINGFDTEESWENVLSLGEQQRLAFARVLITRPSFTILDEATSALDFKNEGNLYQQLQKTNTTFISVGHRESLFNYHQWVLELSEDSHWQLLTVQDYRRQKAEEISSVPGDNSQARVENSPHQQAAMKPQINSSEELLLESPTTTILTEEGLSHAQMTKLSNYSVSSIRNLASRGKSITGNDGLTYHYDKDPKILKWLRI</sequence>
<dbReference type="Pfam" id="PF00005">
    <property type="entry name" value="ABC_tran"/>
    <property type="match status" value="1"/>
</dbReference>
<keyword evidence="5" id="KW-0067">ATP-binding</keyword>
<dbReference type="PROSITE" id="PS50893">
    <property type="entry name" value="ABC_TRANSPORTER_2"/>
    <property type="match status" value="1"/>
</dbReference>
<evidence type="ECO:0000256" key="6">
    <source>
        <dbReference type="ARBA" id="ARBA00022989"/>
    </source>
</evidence>
<feature type="transmembrane region" description="Helical" evidence="9">
    <location>
        <begin position="93"/>
        <end position="114"/>
    </location>
</feature>
<dbReference type="PANTHER" id="PTHR11384:SF59">
    <property type="entry name" value="LYSOSOMAL COBALAMIN TRANSPORTER ABCD4"/>
    <property type="match status" value="1"/>
</dbReference>
<dbReference type="InterPro" id="IPR003439">
    <property type="entry name" value="ABC_transporter-like_ATP-bd"/>
</dbReference>
<evidence type="ECO:0000313" key="13">
    <source>
        <dbReference type="EMBL" id="KEI68602.1"/>
    </source>
</evidence>
<dbReference type="STRING" id="388467.A19Y_3868"/>
<dbReference type="GO" id="GO:0016887">
    <property type="term" value="F:ATP hydrolysis activity"/>
    <property type="evidence" value="ECO:0007669"/>
    <property type="project" value="InterPro"/>
</dbReference>
<evidence type="ECO:0000256" key="5">
    <source>
        <dbReference type="ARBA" id="ARBA00022840"/>
    </source>
</evidence>
<dbReference type="CDD" id="cd03223">
    <property type="entry name" value="ABCD_peroxisomal_ALDP"/>
    <property type="match status" value="1"/>
</dbReference>
<dbReference type="HOGENOM" id="CLU_007587_6_0_3"/>
<evidence type="ECO:0000256" key="3">
    <source>
        <dbReference type="ARBA" id="ARBA00022692"/>
    </source>
</evidence>